<dbReference type="GO" id="GO:1990189">
    <property type="term" value="F:protein N-terminal-serine acetyltransferase activity"/>
    <property type="evidence" value="ECO:0007669"/>
    <property type="project" value="TreeGrafter"/>
</dbReference>
<comment type="caution">
    <text evidence="3">The sequence shown here is derived from an EMBL/GenBank/DDBJ whole genome shotgun (WGS) entry which is preliminary data.</text>
</comment>
<dbReference type="FunFam" id="3.40.630.30:FF:000047">
    <property type="entry name" value="Acetyltransferase, GNAT family"/>
    <property type="match status" value="1"/>
</dbReference>
<proteinExistence type="predicted"/>
<evidence type="ECO:0000313" key="3">
    <source>
        <dbReference type="EMBL" id="MBB5752392.1"/>
    </source>
</evidence>
<dbReference type="GO" id="GO:0008999">
    <property type="term" value="F:protein-N-terminal-alanine acetyltransferase activity"/>
    <property type="evidence" value="ECO:0007669"/>
    <property type="project" value="TreeGrafter"/>
</dbReference>
<dbReference type="AlphaFoldDB" id="A0A7W9CUZ3"/>
<dbReference type="SUPFAM" id="SSF55729">
    <property type="entry name" value="Acyl-CoA N-acyltransferases (Nat)"/>
    <property type="match status" value="1"/>
</dbReference>
<dbReference type="PANTHER" id="PTHR43441">
    <property type="entry name" value="RIBOSOMAL-PROTEIN-SERINE ACETYLTRANSFERASE"/>
    <property type="match status" value="1"/>
</dbReference>
<dbReference type="InterPro" id="IPR000182">
    <property type="entry name" value="GNAT_dom"/>
</dbReference>
<evidence type="ECO:0000256" key="1">
    <source>
        <dbReference type="SAM" id="MobiDB-lite"/>
    </source>
</evidence>
<sequence length="233" mass="25700">MSLPASEQPVGDPVDPRPAPRPERITLRGRHISIVPFDAAVHAAPLFAAVAGAENDGLWTYLAQGPFADAERFASFYAAAAQKDDPLLFALVDPAGRTLGHACLMRIDAANRAIEIGNILYAPALQRTPAATEAMALFARHVFEDLGYRRYEWKCNALNAPSRRAAARLGFTYEGIFRAHMIIKGRNRDTAWFSLLDTEWPRARAAFDAWLDPANFDAQGRQRQSLEAIRAAL</sequence>
<organism evidence="3 4">
    <name type="scientific">Prosthecomicrobium pneumaticum</name>
    <dbReference type="NCBI Taxonomy" id="81895"/>
    <lineage>
        <taxon>Bacteria</taxon>
        <taxon>Pseudomonadati</taxon>
        <taxon>Pseudomonadota</taxon>
        <taxon>Alphaproteobacteria</taxon>
        <taxon>Hyphomicrobiales</taxon>
        <taxon>Kaistiaceae</taxon>
        <taxon>Prosthecomicrobium</taxon>
    </lineage>
</organism>
<dbReference type="Pfam" id="PF13302">
    <property type="entry name" value="Acetyltransf_3"/>
    <property type="match status" value="1"/>
</dbReference>
<dbReference type="InterPro" id="IPR016181">
    <property type="entry name" value="Acyl_CoA_acyltransferase"/>
</dbReference>
<evidence type="ECO:0000313" key="4">
    <source>
        <dbReference type="Proteomes" id="UP000523821"/>
    </source>
</evidence>
<dbReference type="Proteomes" id="UP000523821">
    <property type="component" value="Unassembled WGS sequence"/>
</dbReference>
<evidence type="ECO:0000259" key="2">
    <source>
        <dbReference type="PROSITE" id="PS51186"/>
    </source>
</evidence>
<protein>
    <submittedName>
        <fullName evidence="3">RimJ/RimL family protein N-acetyltransferase</fullName>
    </submittedName>
</protein>
<accession>A0A7W9CUZ3</accession>
<dbReference type="EMBL" id="JACHOO010000003">
    <property type="protein sequence ID" value="MBB5752392.1"/>
    <property type="molecule type" value="Genomic_DNA"/>
</dbReference>
<keyword evidence="3" id="KW-0808">Transferase</keyword>
<name>A0A7W9CUZ3_9HYPH</name>
<dbReference type="Gene3D" id="3.40.630.30">
    <property type="match status" value="1"/>
</dbReference>
<reference evidence="3 4" key="1">
    <citation type="submission" date="2020-08" db="EMBL/GenBank/DDBJ databases">
        <title>Genomic Encyclopedia of Type Strains, Phase IV (KMG-IV): sequencing the most valuable type-strain genomes for metagenomic binning, comparative biology and taxonomic classification.</title>
        <authorList>
            <person name="Goeker M."/>
        </authorList>
    </citation>
    <scope>NUCLEOTIDE SEQUENCE [LARGE SCALE GENOMIC DNA]</scope>
    <source>
        <strain evidence="3 4">DSM 16268</strain>
    </source>
</reference>
<dbReference type="PROSITE" id="PS51186">
    <property type="entry name" value="GNAT"/>
    <property type="match status" value="1"/>
</dbReference>
<feature type="region of interest" description="Disordered" evidence="1">
    <location>
        <begin position="1"/>
        <end position="21"/>
    </location>
</feature>
<gene>
    <name evidence="3" type="ORF">GGQ63_001446</name>
</gene>
<feature type="domain" description="N-acetyltransferase" evidence="2">
    <location>
        <begin position="32"/>
        <end position="189"/>
    </location>
</feature>
<dbReference type="InterPro" id="IPR051908">
    <property type="entry name" value="Ribosomal_N-acetyltransferase"/>
</dbReference>
<keyword evidence="4" id="KW-1185">Reference proteome</keyword>
<dbReference type="RefSeq" id="WP_183854150.1">
    <property type="nucleotide sequence ID" value="NZ_JACHOO010000003.1"/>
</dbReference>
<dbReference type="PANTHER" id="PTHR43441:SF2">
    <property type="entry name" value="FAMILY ACETYLTRANSFERASE, PUTATIVE (AFU_ORTHOLOGUE AFUA_7G00850)-RELATED"/>
    <property type="match status" value="1"/>
</dbReference>